<sequence length="4259" mass="476908">MATPEPKFLQSQALCPLQTSPEDADTSPKNCLSRLFVAALNEQTKAVNKSVYESRTSFDRAWKEVVDYCSKLSESEREMLSCEPSIQHYVRRSLQHAESLNDPSELVEPLTALLPEAVEQCKKQGRHTSHNMSLNTDIPRTRRKKEARKRVVSLDSGLAKLLTYSPTQIAATFRGPELQLSDLIPAASVVSHEMTRGSKEALSPTHRLLPPPPLISPPECQHDTKPLLSPVYPQTERQPCAGRQIRRKIQFDNPGRNTTPESKLHTAYDVIAAFATGNLQAGAESVYLNCSPGSPWNPYSLTVVPKTRANPEHYVISKFGILHVQPGGNSDLQSFADWLREAGLFSLCQQVPFFRKFLTRKMFHNWRHNVCYRQFLRLLTEVDRVGLRFFPEFHETIDKIHKLNTELLNLQTLALTPLACYSANAIEKTREETEAKTHRLLQRYFKYCKRVVSEAVRTTQQKAEKLEEEKKHQPFVSDSPISVQVAQHVELERRLGIARYRASRLGDFVCLAEQMMAACLLEKTRQSACQWVEDILQLTSHVSDTSSTTSFESSTSIVEEQSEGVGKNNALMMVELKIAEKGKCQHYMKCLCNHEFPCSGGLVTQPGIEKIVQLLSTPLRSIIDLISTTSTTSTAIHTKAEPSHLPTGEGDTVTTTGTGGRVYKPLLQVLKGISLGGSGAVSGSVPESSRARSRLEDVHAQTCSEIRAREEYSTTSSPLVPHNMQKKLKQDPVLQSLSKRLHEALDGLRCEVSGVCQQYVWLEHTQSLISRCKKDKISDMTAENFETVFGELHVALSRVSRLPPLLSTSHSLIAISTVQVASQLEPQLQQTMERLQQSLAAQALDVATQLLKDAAKHTQMLLSKRYDLEGFVQYAHSLRESQAFHGREAANTQRVADVHTTLRKYRIPISEEARETLQRLQEVWGEFEACLVDGGEFVNKQTPIKAQGLQESILVLEEQLEQLVASICVGEFVDPSASPQSLLLQLESTLEEMHLFRGRLMELSKWEEAITGRHHDLSRMFHCFDVLYARQELWKYRRQFDSCYFDWSRVPFKKLDMAYVEQKVNEWRAVCDKLGNKLPFTDPVLEQWRESVGRMHTNMSTLQLLASRDIQTSHWHTIFAGFNEQYDPRQSYTLHFFLDRDPGKYSDLISEVHCLASQQSRLREKFVSMEKIWEGRTIDLCQTAVERYSFCLPPSGSSQRQTTITFQDSPDTAAKETEKEQLQSVKGGEPLRREIEAAVLELNNILSSPHLGRLKKKVELLRSSLCQVSELFRLLLHCQSQWQDLLELFLYTKPLSRKSIGLQQLQSASSHMQEIMYSIHGDPRLFSLLSKSRGRKGVRDLQGPELRKKLKTVLQCLETVMLKLHPRLQEAESQWPRLGYLTQREKLKAISCRGDPLPIIPLIGRVFPSIVNLHYIETSFGSDQDSGQGYQITGVEGRLGELLPLVLPLALEKKAGVEWLAGLEQAVKFSLASRLTDCLATLPHTLTGQQLTSDTVQEVLEWLEGNVEQNILLALDIHWSHRLLKSVTDAANTQSIWSDLKRTLENTIQLLLRLQQTQQQVEDEQNILRTLHVLRSLVIYLRRKSDFAQSLLESSDRHAAWQLHLHHTTERHEVPSVQESRASSPASTLADSNISTTLESHPRTSQTPSDPPTQQISRQPSSSSLIDGHTYRAGRDPLHISPPTPCFVNAGGCSVALGFEYYSPAPQIVLTPSMESGVVATVSAFAQHSFPCVSGEQNTATIKEAAKVMGRHHYHHTCCHLTAAVSLLHLLHTALSSGSVLSLGESHCLPTAVQLKMRHYLYTLKSALAVCFTQQSTELPDEDLSPPSPRVVSSRLDWYRTLPLSSSSPSPLSLELMGKTLSVNPNFACCILLHANKSSKLSDTRLRSIVCMTPDERLVVEVLLLSHGFSSAYHLSRLLVGVSEQLQTQLSVGHSFGLQWLQKVINLAAKLLHSNSGDFDYKSEAAHELEVAARAVLGVTAPIVPPEKTTDLEILVSSHLFNGETVENWENWERELAKAVEEEMSEGHLQISPEVTNKILQLHKSLGRYSCTILLGPSKSGISTCYHTLASACVRMGRPPPSITVINPAAYSWEQLFGGWCTDDDGREQWINGILSRLLLHIKTFEKASSPHWIVLDGPLSPSHLGTITTLISDDGLCLPGMERVKIPSNCRLLLKPGPLATLSPGLVGYCGLLHWSSETLAHDMLVDSWLDKAPTQHDLTGMSISFLANVLQTMVPESLDYLERVCSKHYGHQYTSHAEQRSRGIAETSTLLILLSAMLERNCPTREDTATYSGYGSRSTSSLRSSSVAGSLTSSRCGSAISQASSMAELTDTLPPLTPDDHMTPDQTPLGMDFSFSPSNLDSVETQTLSILTFAFIWSIGAYIPFSELDSFNEFALKQINDLPMSVSFPEEGSVFDYYLDLKTYRFEHWSKRKSRLAPKSNGYIPTSELSRVAYIAEMYLSYGHNVLLLGDRGSGKTSFIESLLQSNLSLARFPITCSLTAPQLHTALCNKALEVSRVDKMKWGSRKIGIPGQNCLFFLDDLHLSYRENPQDSHTPVTQLVSFASRHSCLFTFPDESVCYMSNIQYLASSLPGHQYTHLAHLLGSFHPVPLFPLSDQALHTIFSTTVQMWFKKFPNAAIGDPETLAKGLSCASVATFRSVCARLHPSPAHPEWFFSLQHLIDVFKGLILMPLDAKTTATSPHFGLLNRRATPSTGTKSSSRRIPEKSGRKSSSVVPAHSRRGTARPKPSVHLPPVKKESNLRRKIRSELKGKKQQHDSSEVQATLHRFVRLWCHENTRVFADRMTESRDRAWFVRLLETCVKYCFCGVGFEKAAASTGHGGRPGRRGRGVSMATQSVGLNMSKLMADGVRADVLQTLMPRAPQMAAATDGTGQGETSGELIPLNQVITRGEDVTALIFCKLPSMRPTSSTRSEASSDDEGADSGSEDEQEDTEDKKDTTADSSPCVYRELGDGQVLGAIENHIKRYAAHCAKEHQDNPASLVPPPDFILFQQAMEHATRLCRAMILPGCHALLLGVPGSGRKSLCRLVAYMMRAQLFELEISCKRGMDIVKKACLSAATSASPTVLLTTTAEPCHNKDMWSSISKIMSEGSYSGFLTHTELIRLQNVLRKDHLKKAVTPQAIARLVHHNLHVVIVWDTDRSTHSPIPLQTASSDGATRSDPGSEEIFSMLCSRCSVVDHYQTWGQRELSEVAQKWWREKTCSLQHGWVTSESQLESLADLAAHIHLSSLSVMEQSPHHLSSLLLSPSSYTTFLTLAHSIAISLTEKDKGREERVLQALEKVAGGEEGKRVLKGELNTLQSQMREVEAQMEERERNIEAFQQRYKSASQEWSEAKKTITSKTETLKSLQSTVAEKMDQVSSLHSSALEALSSVSKNDVLEVMSYREPPASATPVFNSLCMLFDRPQTWEDCKLLLLSPNFFESLRFFDKDYVPRQKLRRLRAMLRSPSWKTDSLEYASKAVSSLALWVAALLDYHHARDVVKPSQEELAIAEGILTTAELTLVAKQKIMIDTKLEFKQAQKERSGIVKQRKAIEAKIAAMEKRLNEASVLLSSLSPWKLYWEGERLAIHAQTLSSPGHAVLAAASVIYLPRVPADSHSSLWDSWLGYCIGRVQMGSLLETSSSEYHSSSHQARVQIEPNFSPRSTLSLEDERACWKHYASFPNPAVMDRCVSARKSLEMAFTPPPLVLDPHQLFQGYAHELELHRNNQHSAISKSRKQPVCCVEVFRVSASGWAQMLLELEEKREKAVVLILDVVPSTTDAETLISLLRRRSENLTNSWDLTPPPEEIFRLYLVLEQRVTEMPSPVLESLGLKLLDFTVVDMELSRKALESHLLKFILRIDHPEYAARHRALLVDKTFYENQIKTSKEKVIVSVLESASVLDSPHIKELAEESLQIEASALESIRDTEKALTRSRGLVDNYRPLSLFSALAFTEAQGLCGRLRYHTPSLAFFQDLVAAQLARHRHGRPPEDPAACQEHVLRVQQSLLLELHKRLKWGMFRRHHLLLPLLVSLAQRLAVGEVSSQEYRALGEYPESLEDQNETGIKPAWLSAEVWAGVQQMETLPVFQGLLCSLVDQSESWREYCTQEMTLFSPTPLTPNSLLNPLHSLLLLSVLRPEKFSEAVEQFVSETLGPQYTTQDTGGDTIDNVLSVKTPSLPVVCLTHCEGDEEKVEKLLRESARERGVVFHHVQLASDDGDREKVLRDLVQWSSGWVMITYSHLLRDPKNTWNKRTEVAKAD</sequence>
<evidence type="ECO:0000259" key="15">
    <source>
        <dbReference type="Pfam" id="PF12777"/>
    </source>
</evidence>
<evidence type="ECO:0000256" key="9">
    <source>
        <dbReference type="ARBA" id="ARBA00023175"/>
    </source>
</evidence>
<evidence type="ECO:0000259" key="14">
    <source>
        <dbReference type="Pfam" id="PF12774"/>
    </source>
</evidence>
<dbReference type="PANTHER" id="PTHR45703:SF36">
    <property type="entry name" value="DYNEIN HEAVY CHAIN, CYTOPLASMIC"/>
    <property type="match status" value="1"/>
</dbReference>
<dbReference type="GO" id="GO:0030286">
    <property type="term" value="C:dynein complex"/>
    <property type="evidence" value="ECO:0007669"/>
    <property type="project" value="UniProtKB-KW"/>
</dbReference>
<dbReference type="Gene3D" id="3.40.50.300">
    <property type="entry name" value="P-loop containing nucleotide triphosphate hydrolases"/>
    <property type="match status" value="3"/>
</dbReference>
<feature type="domain" description="Dynein heavy chain AAA 5 extension" evidence="17">
    <location>
        <begin position="2358"/>
        <end position="2432"/>
    </location>
</feature>
<dbReference type="Gene3D" id="1.10.8.710">
    <property type="match status" value="1"/>
</dbReference>
<feature type="region of interest" description="Disordered" evidence="12">
    <location>
        <begin position="1610"/>
        <end position="1674"/>
    </location>
</feature>
<dbReference type="Pfam" id="PF12777">
    <property type="entry name" value="MT"/>
    <property type="match status" value="1"/>
</dbReference>
<evidence type="ECO:0000256" key="2">
    <source>
        <dbReference type="ARBA" id="ARBA00008887"/>
    </source>
</evidence>
<comment type="subcellular location">
    <subcellularLocation>
        <location evidence="1">Cytoplasm</location>
        <location evidence="1">Cytoskeleton</location>
    </subcellularLocation>
</comment>
<name>A0AA35TPU5_GEOBA</name>
<dbReference type="InterPro" id="IPR013602">
    <property type="entry name" value="Dynein_heavy_linker"/>
</dbReference>
<dbReference type="Pfam" id="PF12780">
    <property type="entry name" value="AAA_8"/>
    <property type="match status" value="1"/>
</dbReference>
<evidence type="ECO:0000259" key="17">
    <source>
        <dbReference type="Pfam" id="PF17852"/>
    </source>
</evidence>
<gene>
    <name evidence="18" type="ORF">GBAR_LOCUS27940</name>
</gene>
<evidence type="ECO:0000259" key="16">
    <source>
        <dbReference type="Pfam" id="PF12780"/>
    </source>
</evidence>
<evidence type="ECO:0000259" key="13">
    <source>
        <dbReference type="Pfam" id="PF08393"/>
    </source>
</evidence>
<feature type="compositionally biased region" description="Polar residues" evidence="12">
    <location>
        <begin position="1617"/>
        <end position="1665"/>
    </location>
</feature>
<dbReference type="Pfam" id="PF12775">
    <property type="entry name" value="AAA_7"/>
    <property type="match status" value="1"/>
</dbReference>
<comment type="similarity">
    <text evidence="2">Belongs to the dynein heavy chain family.</text>
</comment>
<feature type="region of interest" description="Disordered" evidence="12">
    <location>
        <begin position="2289"/>
        <end position="2313"/>
    </location>
</feature>
<evidence type="ECO:0000256" key="5">
    <source>
        <dbReference type="ARBA" id="ARBA00022741"/>
    </source>
</evidence>
<evidence type="ECO:0000256" key="3">
    <source>
        <dbReference type="ARBA" id="ARBA00022490"/>
    </source>
</evidence>
<dbReference type="GO" id="GO:0005874">
    <property type="term" value="C:microtubule"/>
    <property type="evidence" value="ECO:0007669"/>
    <property type="project" value="UniProtKB-KW"/>
</dbReference>
<dbReference type="Proteomes" id="UP001174909">
    <property type="component" value="Unassembled WGS sequence"/>
</dbReference>
<dbReference type="GO" id="GO:0005524">
    <property type="term" value="F:ATP binding"/>
    <property type="evidence" value="ECO:0007669"/>
    <property type="project" value="UniProtKB-KW"/>
</dbReference>
<dbReference type="InterPro" id="IPR026983">
    <property type="entry name" value="DHC"/>
</dbReference>
<feature type="compositionally biased region" description="Low complexity" evidence="12">
    <location>
        <begin position="2291"/>
        <end position="2313"/>
    </location>
</feature>
<dbReference type="Pfam" id="PF08393">
    <property type="entry name" value="DHC_N2"/>
    <property type="match status" value="1"/>
</dbReference>
<dbReference type="InterPro" id="IPR041466">
    <property type="entry name" value="Dynein_AAA5_ext"/>
</dbReference>
<dbReference type="EMBL" id="CASHTH010003887">
    <property type="protein sequence ID" value="CAI8050932.1"/>
    <property type="molecule type" value="Genomic_DNA"/>
</dbReference>
<evidence type="ECO:0000313" key="19">
    <source>
        <dbReference type="Proteomes" id="UP001174909"/>
    </source>
</evidence>
<evidence type="ECO:0000256" key="8">
    <source>
        <dbReference type="ARBA" id="ARBA00023054"/>
    </source>
</evidence>
<protein>
    <submittedName>
        <fullName evidence="18">Dynein heavy chain domain-containing protein 1</fullName>
    </submittedName>
</protein>
<organism evidence="18 19">
    <name type="scientific">Geodia barretti</name>
    <name type="common">Barrett's horny sponge</name>
    <dbReference type="NCBI Taxonomy" id="519541"/>
    <lineage>
        <taxon>Eukaryota</taxon>
        <taxon>Metazoa</taxon>
        <taxon>Porifera</taxon>
        <taxon>Demospongiae</taxon>
        <taxon>Heteroscleromorpha</taxon>
        <taxon>Tetractinellida</taxon>
        <taxon>Astrophorina</taxon>
        <taxon>Geodiidae</taxon>
        <taxon>Geodia</taxon>
    </lineage>
</organism>
<evidence type="ECO:0000256" key="11">
    <source>
        <dbReference type="SAM" id="Coils"/>
    </source>
</evidence>
<proteinExistence type="inferred from homology"/>
<comment type="caution">
    <text evidence="18">The sequence shown here is derived from an EMBL/GenBank/DDBJ whole genome shotgun (WGS) entry which is preliminary data.</text>
</comment>
<dbReference type="SUPFAM" id="SSF52540">
    <property type="entry name" value="P-loop containing nucleoside triphosphate hydrolases"/>
    <property type="match status" value="2"/>
</dbReference>
<dbReference type="PANTHER" id="PTHR45703">
    <property type="entry name" value="DYNEIN HEAVY CHAIN"/>
    <property type="match status" value="1"/>
</dbReference>
<dbReference type="GO" id="GO:0007018">
    <property type="term" value="P:microtubule-based movement"/>
    <property type="evidence" value="ECO:0007669"/>
    <property type="project" value="InterPro"/>
</dbReference>
<keyword evidence="9" id="KW-0505">Motor protein</keyword>
<dbReference type="Gene3D" id="1.20.920.30">
    <property type="match status" value="1"/>
</dbReference>
<reference evidence="18" key="1">
    <citation type="submission" date="2023-03" db="EMBL/GenBank/DDBJ databases">
        <authorList>
            <person name="Steffen K."/>
            <person name="Cardenas P."/>
        </authorList>
    </citation>
    <scope>NUCLEOTIDE SEQUENCE</scope>
</reference>
<keyword evidence="19" id="KW-1185">Reference proteome</keyword>
<dbReference type="Gene3D" id="1.20.58.1120">
    <property type="match status" value="1"/>
</dbReference>
<evidence type="ECO:0000256" key="1">
    <source>
        <dbReference type="ARBA" id="ARBA00004245"/>
    </source>
</evidence>
<evidence type="ECO:0000256" key="12">
    <source>
        <dbReference type="SAM" id="MobiDB-lite"/>
    </source>
</evidence>
<accession>A0AA35TPU5</accession>
<evidence type="ECO:0000256" key="10">
    <source>
        <dbReference type="ARBA" id="ARBA00023212"/>
    </source>
</evidence>
<dbReference type="Gene3D" id="1.20.920.20">
    <property type="match status" value="1"/>
</dbReference>
<dbReference type="InterPro" id="IPR027417">
    <property type="entry name" value="P-loop_NTPase"/>
</dbReference>
<evidence type="ECO:0000256" key="7">
    <source>
        <dbReference type="ARBA" id="ARBA00023017"/>
    </source>
</evidence>
<keyword evidence="3" id="KW-0963">Cytoplasm</keyword>
<dbReference type="GO" id="GO:0045505">
    <property type="term" value="F:dynein intermediate chain binding"/>
    <property type="evidence" value="ECO:0007669"/>
    <property type="project" value="InterPro"/>
</dbReference>
<feature type="region of interest" description="Disordered" evidence="12">
    <location>
        <begin position="2927"/>
        <end position="2968"/>
    </location>
</feature>
<dbReference type="Gene3D" id="1.10.472.130">
    <property type="match status" value="1"/>
</dbReference>
<feature type="domain" description="Dynein heavy chain AAA module D4" evidence="16">
    <location>
        <begin position="3008"/>
        <end position="3276"/>
    </location>
</feature>
<keyword evidence="4" id="KW-0493">Microtubule</keyword>
<dbReference type="InterPro" id="IPR024317">
    <property type="entry name" value="Dynein_heavy_chain_D4_dom"/>
</dbReference>
<feature type="domain" description="Dynein heavy chain coiled coil stalk" evidence="15">
    <location>
        <begin position="3365"/>
        <end position="3611"/>
    </location>
</feature>
<keyword evidence="10" id="KW-0206">Cytoskeleton</keyword>
<keyword evidence="7" id="KW-0243">Dynein</keyword>
<dbReference type="InterPro" id="IPR043157">
    <property type="entry name" value="Dynein_AAA1S"/>
</dbReference>
<keyword evidence="8 11" id="KW-0175">Coiled coil</keyword>
<dbReference type="Pfam" id="PF17852">
    <property type="entry name" value="Dynein_AAA_lid"/>
    <property type="match status" value="1"/>
</dbReference>
<feature type="region of interest" description="Disordered" evidence="12">
    <location>
        <begin position="2705"/>
        <end position="2764"/>
    </location>
</feature>
<dbReference type="Gene3D" id="1.20.140.100">
    <property type="entry name" value="Dynein heavy chain, N-terminal domain 2"/>
    <property type="match status" value="1"/>
</dbReference>
<feature type="domain" description="Dynein heavy chain linker" evidence="13">
    <location>
        <begin position="1030"/>
        <end position="1478"/>
    </location>
</feature>
<evidence type="ECO:0000256" key="4">
    <source>
        <dbReference type="ARBA" id="ARBA00022701"/>
    </source>
</evidence>
<dbReference type="Pfam" id="PF12774">
    <property type="entry name" value="AAA_6"/>
    <property type="match status" value="1"/>
</dbReference>
<feature type="coiled-coil region" evidence="11">
    <location>
        <begin position="3310"/>
        <end position="3351"/>
    </location>
</feature>
<evidence type="ECO:0000313" key="18">
    <source>
        <dbReference type="EMBL" id="CAI8050932.1"/>
    </source>
</evidence>
<dbReference type="GO" id="GO:0051959">
    <property type="term" value="F:dynein light intermediate chain binding"/>
    <property type="evidence" value="ECO:0007669"/>
    <property type="project" value="InterPro"/>
</dbReference>
<feature type="domain" description="Dynein heavy chain hydrolytic ATP-binding dynein motor region" evidence="14">
    <location>
        <begin position="1854"/>
        <end position="2061"/>
    </location>
</feature>
<keyword evidence="5" id="KW-0547">Nucleotide-binding</keyword>
<keyword evidence="6" id="KW-0067">ATP-binding</keyword>
<feature type="compositionally biased region" description="Acidic residues" evidence="12">
    <location>
        <begin position="2937"/>
        <end position="2954"/>
    </location>
</feature>
<dbReference type="InterPro" id="IPR035699">
    <property type="entry name" value="AAA_6"/>
</dbReference>
<dbReference type="InterPro" id="IPR024743">
    <property type="entry name" value="Dynein_HC_stalk"/>
</dbReference>
<evidence type="ECO:0000256" key="6">
    <source>
        <dbReference type="ARBA" id="ARBA00022840"/>
    </source>
</evidence>
<dbReference type="InterPro" id="IPR042222">
    <property type="entry name" value="Dynein_2_N"/>
</dbReference>